<sequence>MFTKILVPIDLSHADKLEKAIATGAYIAKTNSIPVVFAAVTSNTPSALAHTPDEFREKLAAYAAAEGQKHGITATGHAVFSHDPAVDLENAILKAVHDTGADLVVMATHIPHVPDHFWPSNGGRVASHADVSVFLVR</sequence>
<dbReference type="InterPro" id="IPR014729">
    <property type="entry name" value="Rossmann-like_a/b/a_fold"/>
</dbReference>
<proteinExistence type="inferred from homology"/>
<evidence type="ECO:0000259" key="2">
    <source>
        <dbReference type="Pfam" id="PF00582"/>
    </source>
</evidence>
<keyword evidence="4" id="KW-1185">Reference proteome</keyword>
<dbReference type="OrthoDB" id="9792500at2"/>
<dbReference type="Proteomes" id="UP000048926">
    <property type="component" value="Unassembled WGS sequence"/>
</dbReference>
<dbReference type="Pfam" id="PF00582">
    <property type="entry name" value="Usp"/>
    <property type="match status" value="1"/>
</dbReference>
<dbReference type="Gene3D" id="3.40.50.620">
    <property type="entry name" value="HUPs"/>
    <property type="match status" value="1"/>
</dbReference>
<gene>
    <name evidence="3" type="ORF">LAL4801_05485</name>
</gene>
<organism evidence="3 4">
    <name type="scientific">Roseibium aggregatum</name>
    <dbReference type="NCBI Taxonomy" id="187304"/>
    <lineage>
        <taxon>Bacteria</taxon>
        <taxon>Pseudomonadati</taxon>
        <taxon>Pseudomonadota</taxon>
        <taxon>Alphaproteobacteria</taxon>
        <taxon>Hyphomicrobiales</taxon>
        <taxon>Stappiaceae</taxon>
        <taxon>Roseibium</taxon>
    </lineage>
</organism>
<dbReference type="CDD" id="cd00293">
    <property type="entry name" value="USP-like"/>
    <property type="match status" value="1"/>
</dbReference>
<protein>
    <submittedName>
        <fullName evidence="3">Universal stress protein F</fullName>
    </submittedName>
</protein>
<evidence type="ECO:0000256" key="1">
    <source>
        <dbReference type="ARBA" id="ARBA00008791"/>
    </source>
</evidence>
<dbReference type="InterPro" id="IPR006016">
    <property type="entry name" value="UspA"/>
</dbReference>
<accession>A0A0M6YAB0</accession>
<dbReference type="SUPFAM" id="SSF52402">
    <property type="entry name" value="Adenine nucleotide alpha hydrolases-like"/>
    <property type="match status" value="1"/>
</dbReference>
<evidence type="ECO:0000313" key="3">
    <source>
        <dbReference type="EMBL" id="CTQ47025.1"/>
    </source>
</evidence>
<reference evidence="4" key="1">
    <citation type="submission" date="2015-07" db="EMBL/GenBank/DDBJ databases">
        <authorList>
            <person name="Rodrigo-Torres Lidia"/>
            <person name="Arahal R.David."/>
        </authorList>
    </citation>
    <scope>NUCLEOTIDE SEQUENCE [LARGE SCALE GENOMIC DNA]</scope>
    <source>
        <strain evidence="4">CECT 4801</strain>
    </source>
</reference>
<dbReference type="STRING" id="187304.B0E33_15820"/>
<evidence type="ECO:0000313" key="4">
    <source>
        <dbReference type="Proteomes" id="UP000048926"/>
    </source>
</evidence>
<dbReference type="InterPro" id="IPR006015">
    <property type="entry name" value="Universal_stress_UspA"/>
</dbReference>
<feature type="domain" description="UspA" evidence="2">
    <location>
        <begin position="1"/>
        <end position="137"/>
    </location>
</feature>
<dbReference type="PRINTS" id="PR01438">
    <property type="entry name" value="UNVRSLSTRESS"/>
</dbReference>
<comment type="similarity">
    <text evidence="1">Belongs to the universal stress protein A family.</text>
</comment>
<dbReference type="EMBL" id="CXST01000005">
    <property type="protein sequence ID" value="CTQ47025.1"/>
    <property type="molecule type" value="Genomic_DNA"/>
</dbReference>
<name>A0A0M6YAB0_9HYPH</name>
<dbReference type="AlphaFoldDB" id="A0A0M6YAB0"/>